<reference evidence="2 3" key="1">
    <citation type="submission" date="2017-11" db="EMBL/GenBank/DDBJ databases">
        <title>Taxonomic description and genome sequences of Spirosoma HA7 sp. nov., isolated from pollen microhabitat of Corylus avellana.</title>
        <authorList>
            <person name="Ambika Manirajan B."/>
            <person name="Suarez C."/>
            <person name="Ratering S."/>
            <person name="Geissler-Plaum R."/>
            <person name="Cardinale M."/>
            <person name="Sylvia S."/>
        </authorList>
    </citation>
    <scope>NUCLEOTIDE SEQUENCE [LARGE SCALE GENOMIC DNA]</scope>
    <source>
        <strain evidence="2 3">HA7</strain>
    </source>
</reference>
<dbReference type="AlphaFoldDB" id="A0A2K8Z878"/>
<dbReference type="Gene3D" id="3.10.450.50">
    <property type="match status" value="1"/>
</dbReference>
<organism evidence="2 3">
    <name type="scientific">Spirosoma pollinicola</name>
    <dbReference type="NCBI Taxonomy" id="2057025"/>
    <lineage>
        <taxon>Bacteria</taxon>
        <taxon>Pseudomonadati</taxon>
        <taxon>Bacteroidota</taxon>
        <taxon>Cytophagia</taxon>
        <taxon>Cytophagales</taxon>
        <taxon>Cytophagaceae</taxon>
        <taxon>Spirosoma</taxon>
    </lineage>
</organism>
<keyword evidence="3" id="KW-1185">Reference proteome</keyword>
<sequence length="96" mass="10614">MEDNRAILNAGNAAISNANYEGFLVRCTEDTEWVFVGDQTLHGKEAVRQWMAESYLEPPQNEVDALIAERNFLIATGSISVKNKAGKTTKSSYCDV</sequence>
<evidence type="ECO:0000259" key="1">
    <source>
        <dbReference type="Pfam" id="PF12680"/>
    </source>
</evidence>
<dbReference type="RefSeq" id="WP_100992605.1">
    <property type="nucleotide sequence ID" value="NZ_CP025096.1"/>
</dbReference>
<dbReference type="EMBL" id="CP025096">
    <property type="protein sequence ID" value="AUD06054.1"/>
    <property type="molecule type" value="Genomic_DNA"/>
</dbReference>
<proteinExistence type="predicted"/>
<protein>
    <submittedName>
        <fullName evidence="2">Ketosteroid isomerase</fullName>
    </submittedName>
</protein>
<dbReference type="Proteomes" id="UP000232883">
    <property type="component" value="Chromosome"/>
</dbReference>
<dbReference type="SUPFAM" id="SSF54427">
    <property type="entry name" value="NTF2-like"/>
    <property type="match status" value="1"/>
</dbReference>
<evidence type="ECO:0000313" key="3">
    <source>
        <dbReference type="Proteomes" id="UP000232883"/>
    </source>
</evidence>
<dbReference type="InterPro" id="IPR037401">
    <property type="entry name" value="SnoaL-like"/>
</dbReference>
<dbReference type="Pfam" id="PF12680">
    <property type="entry name" value="SnoaL_2"/>
    <property type="match status" value="1"/>
</dbReference>
<gene>
    <name evidence="2" type="ORF">CWM47_31945</name>
</gene>
<keyword evidence="2" id="KW-0413">Isomerase</keyword>
<dbReference type="KEGG" id="spir:CWM47_31945"/>
<dbReference type="OrthoDB" id="6692273at2"/>
<evidence type="ECO:0000313" key="2">
    <source>
        <dbReference type="EMBL" id="AUD06054.1"/>
    </source>
</evidence>
<dbReference type="InterPro" id="IPR032710">
    <property type="entry name" value="NTF2-like_dom_sf"/>
</dbReference>
<dbReference type="GO" id="GO:0016853">
    <property type="term" value="F:isomerase activity"/>
    <property type="evidence" value="ECO:0007669"/>
    <property type="project" value="UniProtKB-KW"/>
</dbReference>
<feature type="domain" description="SnoaL-like" evidence="1">
    <location>
        <begin position="13"/>
        <end position="96"/>
    </location>
</feature>
<accession>A0A2K8Z878</accession>
<name>A0A2K8Z878_9BACT</name>